<sequence length="24" mass="2832">MRVHSLTLNPSQRKITLPKIRTKN</sequence>
<organism evidence="2 3">
    <name type="scientific">Rattus norvegicus</name>
    <name type="common">Rat</name>
    <dbReference type="NCBI Taxonomy" id="10116"/>
    <lineage>
        <taxon>Eukaryota</taxon>
        <taxon>Metazoa</taxon>
        <taxon>Chordata</taxon>
        <taxon>Craniata</taxon>
        <taxon>Vertebrata</taxon>
        <taxon>Euteleostomi</taxon>
        <taxon>Mammalia</taxon>
        <taxon>Eutheria</taxon>
        <taxon>Euarchontoglires</taxon>
        <taxon>Glires</taxon>
        <taxon>Rodentia</taxon>
        <taxon>Myomorpha</taxon>
        <taxon>Muroidea</taxon>
        <taxon>Muridae</taxon>
        <taxon>Murinae</taxon>
        <taxon>Rattus</taxon>
    </lineage>
</organism>
<protein>
    <submittedName>
        <fullName evidence="2">RCG27240</fullName>
    </submittedName>
</protein>
<evidence type="ECO:0000313" key="2">
    <source>
        <dbReference type="EMBL" id="EDL79171.1"/>
    </source>
</evidence>
<dbReference type="Proteomes" id="UP000234681">
    <property type="component" value="Chromosome 3"/>
</dbReference>
<gene>
    <name evidence="2" type="ORF">rCG_27240</name>
</gene>
<accession>A6HMC0</accession>
<dbReference type="EMBL" id="CH473949">
    <property type="protein sequence ID" value="EDL79171.1"/>
    <property type="molecule type" value="Genomic_DNA"/>
</dbReference>
<dbReference type="AlphaFoldDB" id="A6HMC0"/>
<evidence type="ECO:0000256" key="1">
    <source>
        <dbReference type="SAM" id="MobiDB-lite"/>
    </source>
</evidence>
<reference evidence="3" key="1">
    <citation type="submission" date="2005-09" db="EMBL/GenBank/DDBJ databases">
        <authorList>
            <person name="Mural R.J."/>
            <person name="Li P.W."/>
            <person name="Adams M.D."/>
            <person name="Amanatides P.G."/>
            <person name="Baden-Tillson H."/>
            <person name="Barnstead M."/>
            <person name="Chin S.H."/>
            <person name="Dew I."/>
            <person name="Evans C.A."/>
            <person name="Ferriera S."/>
            <person name="Flanigan M."/>
            <person name="Fosler C."/>
            <person name="Glodek A."/>
            <person name="Gu Z."/>
            <person name="Holt R.A."/>
            <person name="Jennings D."/>
            <person name="Kraft C.L."/>
            <person name="Lu F."/>
            <person name="Nguyen T."/>
            <person name="Nusskern D.R."/>
            <person name="Pfannkoch C.M."/>
            <person name="Sitter C."/>
            <person name="Sutton G.G."/>
            <person name="Venter J.C."/>
            <person name="Wang Z."/>
            <person name="Woodage T."/>
            <person name="Zheng X.H."/>
            <person name="Zhong F."/>
        </authorList>
    </citation>
    <scope>NUCLEOTIDE SEQUENCE [LARGE SCALE GENOMIC DNA]</scope>
    <source>
        <strain>BN</strain>
        <strain evidence="3">Sprague-Dawley</strain>
    </source>
</reference>
<name>A6HMC0_RAT</name>
<feature type="region of interest" description="Disordered" evidence="1">
    <location>
        <begin position="1"/>
        <end position="24"/>
    </location>
</feature>
<evidence type="ECO:0000313" key="3">
    <source>
        <dbReference type="Proteomes" id="UP000234681"/>
    </source>
</evidence>
<proteinExistence type="predicted"/>
<feature type="compositionally biased region" description="Polar residues" evidence="1">
    <location>
        <begin position="1"/>
        <end position="14"/>
    </location>
</feature>